<keyword evidence="2" id="KW-0539">Nucleus</keyword>
<dbReference type="GO" id="GO:0034353">
    <property type="term" value="F:mRNA 5'-diphosphatase activity"/>
    <property type="evidence" value="ECO:0000318"/>
    <property type="project" value="GO_Central"/>
</dbReference>
<dbReference type="Proteomes" id="UP000007110">
    <property type="component" value="Unassembled WGS sequence"/>
</dbReference>
<keyword evidence="2" id="KW-0547">Nucleotide-binding</keyword>
<proteinExistence type="inferred from homology"/>
<dbReference type="EnsemblMetazoa" id="XM_030995260">
    <property type="protein sequence ID" value="XP_030851120"/>
    <property type="gene ID" value="LOC105447515"/>
</dbReference>
<dbReference type="GO" id="GO:0110155">
    <property type="term" value="P:NAD-cap decapping"/>
    <property type="evidence" value="ECO:0000318"/>
    <property type="project" value="GO_Central"/>
</dbReference>
<keyword evidence="2" id="KW-0694">RNA-binding</keyword>
<comment type="similarity">
    <text evidence="1 2">Belongs to the DXO/Dom3Z family.</text>
</comment>
<reference evidence="4" key="2">
    <citation type="submission" date="2021-01" db="UniProtKB">
        <authorList>
            <consortium name="EnsemblMetazoa"/>
        </authorList>
    </citation>
    <scope>IDENTIFICATION</scope>
</reference>
<dbReference type="PANTHER" id="PTHR12395">
    <property type="entry name" value="DOM-3 RELATED"/>
    <property type="match status" value="1"/>
</dbReference>
<dbReference type="GO" id="GO:0005829">
    <property type="term" value="C:cytosol"/>
    <property type="evidence" value="ECO:0000318"/>
    <property type="project" value="GO_Central"/>
</dbReference>
<comment type="cofactor">
    <cofactor evidence="2">
        <name>a divalent metal cation</name>
        <dbReference type="ChEBI" id="CHEBI:60240"/>
    </cofactor>
</comment>
<reference evidence="5" key="1">
    <citation type="submission" date="2015-02" db="EMBL/GenBank/DDBJ databases">
        <title>Genome sequencing for Strongylocentrotus purpuratus.</title>
        <authorList>
            <person name="Murali S."/>
            <person name="Liu Y."/>
            <person name="Vee V."/>
            <person name="English A."/>
            <person name="Wang M."/>
            <person name="Skinner E."/>
            <person name="Han Y."/>
            <person name="Muzny D.M."/>
            <person name="Worley K.C."/>
            <person name="Gibbs R.A."/>
        </authorList>
    </citation>
    <scope>NUCLEOTIDE SEQUENCE</scope>
</reference>
<comment type="subcellular location">
    <subcellularLocation>
        <location evidence="2">Nucleus</location>
    </subcellularLocation>
</comment>
<dbReference type="Pfam" id="PF08652">
    <property type="entry name" value="RAI1"/>
    <property type="match status" value="1"/>
</dbReference>
<keyword evidence="5" id="KW-1185">Reference proteome</keyword>
<sequence>MPLRPLESMNFNFQSNPPAEVRIHGQKVLGTFSTDADRGYCDDDRNRRFFLEPDNEVDFDYTKGFEEYVDMGDDPNVTSLTNVLCWMRNHRSLLTESGILDTKASRLNVDFVGRRGLLRNLLEAGGDKDLDIQLLVTLYRGTYFISGIWKNEEKLPRNQQMIAASAKLFRQFITSKDGYTPDTPAPVNDNASFYAMMSANCGRHRLLFSSEVQAERMDEITPPQRNYLNIRTIPNRQKKINPMKALRWWAANTISDISEIVCGIRDDKRRIVQTFQYIETNKLQTEYAQNKWRPKACIKTMESLLSQIKELVQDDDASTVYHLVLEPVEGSWGLEQRLSSRRFVSRGKRTDDFTFVEESLLHNILGIN</sequence>
<evidence type="ECO:0000313" key="5">
    <source>
        <dbReference type="Proteomes" id="UP000007110"/>
    </source>
</evidence>
<dbReference type="GO" id="GO:0000166">
    <property type="term" value="F:nucleotide binding"/>
    <property type="evidence" value="ECO:0007669"/>
    <property type="project" value="UniProtKB-KW"/>
</dbReference>
<keyword evidence="2" id="KW-0540">Nuclease</keyword>
<evidence type="ECO:0000313" key="4">
    <source>
        <dbReference type="EnsemblMetazoa" id="XP_030851120"/>
    </source>
</evidence>
<name>A0A7M7PGI8_STRPU</name>
<evidence type="ECO:0000256" key="2">
    <source>
        <dbReference type="RuleBase" id="RU367113"/>
    </source>
</evidence>
<evidence type="ECO:0000259" key="3">
    <source>
        <dbReference type="Pfam" id="PF08652"/>
    </source>
</evidence>
<keyword evidence="2" id="KW-0479">Metal-binding</keyword>
<dbReference type="AlphaFoldDB" id="A0A7M7PGI8"/>
<comment type="function">
    <text evidence="2">Decapping enzyme for NAD-capped RNAs: specifically hydrolyzes the nicotinamide adenine dinucleotide (NAD) cap from a subset of RNAs by removing the entire NAD moiety from the 5'-end of an NAD-capped RNA.</text>
</comment>
<dbReference type="InParanoid" id="A0A7M7PGI8"/>
<dbReference type="InterPro" id="IPR013961">
    <property type="entry name" value="RAI1"/>
</dbReference>
<dbReference type="GO" id="GO:0003723">
    <property type="term" value="F:RNA binding"/>
    <property type="evidence" value="ECO:0007669"/>
    <property type="project" value="UniProtKB-KW"/>
</dbReference>
<organism evidence="4 5">
    <name type="scientific">Strongylocentrotus purpuratus</name>
    <name type="common">Purple sea urchin</name>
    <dbReference type="NCBI Taxonomy" id="7668"/>
    <lineage>
        <taxon>Eukaryota</taxon>
        <taxon>Metazoa</taxon>
        <taxon>Echinodermata</taxon>
        <taxon>Eleutherozoa</taxon>
        <taxon>Echinozoa</taxon>
        <taxon>Echinoidea</taxon>
        <taxon>Euechinoidea</taxon>
        <taxon>Echinacea</taxon>
        <taxon>Camarodonta</taxon>
        <taxon>Echinidea</taxon>
        <taxon>Strongylocentrotidae</taxon>
        <taxon>Strongylocentrotus</taxon>
    </lineage>
</organism>
<dbReference type="PANTHER" id="PTHR12395:SF9">
    <property type="entry name" value="DECAPPING AND EXORIBONUCLEASE PROTEIN"/>
    <property type="match status" value="1"/>
</dbReference>
<protein>
    <recommendedName>
        <fullName evidence="2">Decapping nuclease</fullName>
        <ecNumber evidence="2">3.6.1.-</ecNumber>
    </recommendedName>
</protein>
<keyword evidence="2" id="KW-0378">Hydrolase</keyword>
<feature type="domain" description="RAI1-like" evidence="3">
    <location>
        <begin position="28"/>
        <end position="326"/>
    </location>
</feature>
<dbReference type="GO" id="GO:0004518">
    <property type="term" value="F:nuclease activity"/>
    <property type="evidence" value="ECO:0007669"/>
    <property type="project" value="UniProtKB-KW"/>
</dbReference>
<dbReference type="GO" id="GO:0005634">
    <property type="term" value="C:nucleus"/>
    <property type="evidence" value="ECO:0000318"/>
    <property type="project" value="GO_Central"/>
</dbReference>
<dbReference type="OrthoDB" id="5853397at2759"/>
<accession>A0A7M7PGI8</accession>
<dbReference type="GeneID" id="105447515"/>
<dbReference type="EC" id="3.6.1.-" evidence="2"/>
<dbReference type="KEGG" id="spu:105447515"/>
<dbReference type="GO" id="GO:0000956">
    <property type="term" value="P:nuclear-transcribed mRNA catabolic process"/>
    <property type="evidence" value="ECO:0000318"/>
    <property type="project" value="GO_Central"/>
</dbReference>
<dbReference type="GO" id="GO:0046872">
    <property type="term" value="F:metal ion binding"/>
    <property type="evidence" value="ECO:0007669"/>
    <property type="project" value="UniProtKB-KW"/>
</dbReference>
<dbReference type="InterPro" id="IPR039039">
    <property type="entry name" value="RAI1-like_fam"/>
</dbReference>
<dbReference type="OMA" id="NIAYNGR"/>
<dbReference type="RefSeq" id="XP_030851120.1">
    <property type="nucleotide sequence ID" value="XM_030995260.1"/>
</dbReference>
<evidence type="ECO:0000256" key="1">
    <source>
        <dbReference type="ARBA" id="ARBA00006562"/>
    </source>
</evidence>